<dbReference type="SUPFAM" id="SSF103473">
    <property type="entry name" value="MFS general substrate transporter"/>
    <property type="match status" value="1"/>
</dbReference>
<feature type="transmembrane region" description="Helical" evidence="8">
    <location>
        <begin position="306"/>
        <end position="323"/>
    </location>
</feature>
<dbReference type="EMBL" id="JAGTJS010000011">
    <property type="protein sequence ID" value="KAH7253195.1"/>
    <property type="molecule type" value="Genomic_DNA"/>
</dbReference>
<evidence type="ECO:0000256" key="3">
    <source>
        <dbReference type="ARBA" id="ARBA00022448"/>
    </source>
</evidence>
<evidence type="ECO:0000313" key="11">
    <source>
        <dbReference type="Proteomes" id="UP000736672"/>
    </source>
</evidence>
<keyword evidence="5 8" id="KW-1133">Transmembrane helix</keyword>
<evidence type="ECO:0000256" key="4">
    <source>
        <dbReference type="ARBA" id="ARBA00022692"/>
    </source>
</evidence>
<dbReference type="PROSITE" id="PS50850">
    <property type="entry name" value="MFS"/>
    <property type="match status" value="1"/>
</dbReference>
<evidence type="ECO:0000256" key="1">
    <source>
        <dbReference type="ARBA" id="ARBA00004141"/>
    </source>
</evidence>
<feature type="transmembrane region" description="Helical" evidence="8">
    <location>
        <begin position="404"/>
        <end position="423"/>
    </location>
</feature>
<evidence type="ECO:0000313" key="10">
    <source>
        <dbReference type="EMBL" id="KAH7253195.1"/>
    </source>
</evidence>
<dbReference type="PANTHER" id="PTHR48022">
    <property type="entry name" value="PLASTIDIC GLUCOSE TRANSPORTER 4"/>
    <property type="match status" value="1"/>
</dbReference>
<feature type="transmembrane region" description="Helical" evidence="8">
    <location>
        <begin position="89"/>
        <end position="113"/>
    </location>
</feature>
<accession>A0A9P9H8U8</accession>
<proteinExistence type="inferred from homology"/>
<evidence type="ECO:0000256" key="7">
    <source>
        <dbReference type="ARBA" id="ARBA00023242"/>
    </source>
</evidence>
<dbReference type="OrthoDB" id="6133115at2759"/>
<feature type="transmembrane region" description="Helical" evidence="8">
    <location>
        <begin position="217"/>
        <end position="236"/>
    </location>
</feature>
<dbReference type="InterPro" id="IPR050360">
    <property type="entry name" value="MFS_Sugar_Transporters"/>
</dbReference>
<sequence>MASKSLDKTKVEHGDDIHDVYVVVQLAHDVENQDLSPWTPRMFRLYLVLGCAYLCGCLVWHSNVFPLGYDGSLMGGLNGMVSYQNYFGMSMEGSTTGIIFAMYNIGSVAAVFFTGPVNDYFGRRWGMFTGAAVVIIGTIVQATSSGRGQFLGGRFVLGFGVSFCCVSAPCYVSEMAHPKWRGTLTGLYNCTWYIGSIIASWVVYGCSYIDTNAAWRIPIWCQMITSGIVVIGVFFLPESPRWLMAQDKHNEAVKVLATYHGEGDENHPMVQLQMKEMMSQISAEATDKKWWDYSGLWKTHSARRRLICVLGMAVFGQISGNSLSSYYMPVMLKNAGIHQQHKVLALNGINPVLCFFGAILGARLTDVIGRRPLLLYSIVFCSCCFAIITGTSKLSLDEPDNKNAANGTVAMIFIFGIVFSFGWTPLQSAYIAECLSTDIRAKGTAIGNFASSLASAVIQYSSGPAFEHIKYYFYLVFVFWDLFEAVFIYFFFPETKDRTLEELSEVFEAPNPVHKSLEKRDATTVPEPSIRDSRYQRISDSVDRCDGGHPCATCAAANQECAYGSEANSRSKTDVILESVLRVERSLHELKSNISQASPQDRRTNSFCGSTPDASLRRRSFAIHTPTSQDYRENGNNFENAVLDSMHTSTTESVLQWPHFDVFPQLRSDGMSIFHLEQSRTPLAVTSNPIYPYVDADAIDSILDSFEHNVNFWYPTMSQSQLQAIRSTMENGVPAEDTVHCCLCLLTLALGCASQSVASLRFATDSEDGEKEKRLRKRKMGDVYFQLALKKIHVAHLQVDSETTQCLFFAAIYFASLVRPLQAWEYLSATATRCMLLLSYPSDKPDVENEERIRRIFWSCYILESDYMAELSACPPSGIARVESSVQLPSVYHTHTSDKEEEESSLYFLACISMRRLLNRVHQLLYARDSGAAFDQSRFPRIVAELQRQLDDWRDVLPASFYFSIDAEETTTEAGGFLRQRYLTCRGVIYRPYLMWMLSDSHVGANDSGLAIPEALANSKACLDACLLHALNLRGFSQTVMIDTWICSLSMSGAMLILLAACQVPALKDLISHRVTRVGDHLQQLFHHWRSISFGADSPSVERSLGLIEKADGYIKESC</sequence>
<feature type="transmembrane region" description="Helical" evidence="8">
    <location>
        <begin position="45"/>
        <end position="69"/>
    </location>
</feature>
<dbReference type="Pfam" id="PF00083">
    <property type="entry name" value="Sugar_tr"/>
    <property type="match status" value="1"/>
</dbReference>
<dbReference type="GO" id="GO:0005351">
    <property type="term" value="F:carbohydrate:proton symporter activity"/>
    <property type="evidence" value="ECO:0007669"/>
    <property type="project" value="TreeGrafter"/>
</dbReference>
<dbReference type="InterPro" id="IPR005828">
    <property type="entry name" value="MFS_sugar_transport-like"/>
</dbReference>
<evidence type="ECO:0000256" key="2">
    <source>
        <dbReference type="ARBA" id="ARBA00010992"/>
    </source>
</evidence>
<feature type="transmembrane region" description="Helical" evidence="8">
    <location>
        <begin position="471"/>
        <end position="492"/>
    </location>
</feature>
<dbReference type="GO" id="GO:0000981">
    <property type="term" value="F:DNA-binding transcription factor activity, RNA polymerase II-specific"/>
    <property type="evidence" value="ECO:0007669"/>
    <property type="project" value="InterPro"/>
</dbReference>
<gene>
    <name evidence="10" type="ORF">B0J15DRAFT_513446</name>
</gene>
<evidence type="ECO:0000259" key="9">
    <source>
        <dbReference type="PROSITE" id="PS50850"/>
    </source>
</evidence>
<dbReference type="GO" id="GO:0006351">
    <property type="term" value="P:DNA-templated transcription"/>
    <property type="evidence" value="ECO:0007669"/>
    <property type="project" value="InterPro"/>
</dbReference>
<keyword evidence="4 8" id="KW-0812">Transmembrane</keyword>
<name>A0A9P9H8U8_FUSSL</name>
<keyword evidence="6 8" id="KW-0472">Membrane</keyword>
<evidence type="ECO:0000256" key="6">
    <source>
        <dbReference type="ARBA" id="ARBA00023136"/>
    </source>
</evidence>
<feature type="domain" description="Major facilitator superfamily (MFS) profile" evidence="9">
    <location>
        <begin position="56"/>
        <end position="496"/>
    </location>
</feature>
<dbReference type="Gene3D" id="4.10.240.10">
    <property type="entry name" value="Zn(2)-C6 fungal-type DNA-binding domain"/>
    <property type="match status" value="1"/>
</dbReference>
<feature type="transmembrane region" description="Helical" evidence="8">
    <location>
        <begin position="155"/>
        <end position="172"/>
    </location>
</feature>
<dbReference type="Gene3D" id="1.20.1250.20">
    <property type="entry name" value="MFS general substrate transporter like domains"/>
    <property type="match status" value="1"/>
</dbReference>
<dbReference type="InterPro" id="IPR003663">
    <property type="entry name" value="Sugar/inositol_transpt"/>
</dbReference>
<comment type="subcellular location">
    <subcellularLocation>
        <location evidence="1">Membrane</location>
        <topology evidence="1">Multi-pass membrane protein</topology>
    </subcellularLocation>
</comment>
<dbReference type="InterPro" id="IPR036259">
    <property type="entry name" value="MFS_trans_sf"/>
</dbReference>
<keyword evidence="11" id="KW-1185">Reference proteome</keyword>
<dbReference type="InterPro" id="IPR036864">
    <property type="entry name" value="Zn2-C6_fun-type_DNA-bd_sf"/>
</dbReference>
<dbReference type="GO" id="GO:0003677">
    <property type="term" value="F:DNA binding"/>
    <property type="evidence" value="ECO:0007669"/>
    <property type="project" value="InterPro"/>
</dbReference>
<dbReference type="PANTHER" id="PTHR48022:SF70">
    <property type="entry name" value="MONOSACCHARIDE TRANSPORTER, PUTATIVE (AFU_ORTHOLOGUE AFUA_5G14540)-RELATED"/>
    <property type="match status" value="1"/>
</dbReference>
<dbReference type="AlphaFoldDB" id="A0A9P9H8U8"/>
<dbReference type="InterPro" id="IPR020846">
    <property type="entry name" value="MFS_dom"/>
</dbReference>
<evidence type="ECO:0000256" key="5">
    <source>
        <dbReference type="ARBA" id="ARBA00022989"/>
    </source>
</evidence>
<comment type="caution">
    <text evidence="10">The sequence shown here is derived from an EMBL/GenBank/DDBJ whole genome shotgun (WGS) entry which is preliminary data.</text>
</comment>
<keyword evidence="3" id="KW-0813">Transport</keyword>
<dbReference type="Proteomes" id="UP000736672">
    <property type="component" value="Unassembled WGS sequence"/>
</dbReference>
<comment type="similarity">
    <text evidence="2">Belongs to the major facilitator superfamily. Sugar transporter (TC 2.A.1.1) family.</text>
</comment>
<organism evidence="10 11">
    <name type="scientific">Fusarium solani</name>
    <name type="common">Filamentous fungus</name>
    <dbReference type="NCBI Taxonomy" id="169388"/>
    <lineage>
        <taxon>Eukaryota</taxon>
        <taxon>Fungi</taxon>
        <taxon>Dikarya</taxon>
        <taxon>Ascomycota</taxon>
        <taxon>Pezizomycotina</taxon>
        <taxon>Sordariomycetes</taxon>
        <taxon>Hypocreomycetidae</taxon>
        <taxon>Hypocreales</taxon>
        <taxon>Nectriaceae</taxon>
        <taxon>Fusarium</taxon>
        <taxon>Fusarium solani species complex</taxon>
    </lineage>
</organism>
<evidence type="ECO:0000256" key="8">
    <source>
        <dbReference type="SAM" id="Phobius"/>
    </source>
</evidence>
<dbReference type="Pfam" id="PF04082">
    <property type="entry name" value="Fungal_trans"/>
    <property type="match status" value="1"/>
</dbReference>
<dbReference type="InterPro" id="IPR007219">
    <property type="entry name" value="XnlR_reg_dom"/>
</dbReference>
<keyword evidence="7" id="KW-0539">Nucleus</keyword>
<reference evidence="10" key="1">
    <citation type="journal article" date="2021" name="Nat. Commun.">
        <title>Genetic determinants of endophytism in the Arabidopsis root mycobiome.</title>
        <authorList>
            <person name="Mesny F."/>
            <person name="Miyauchi S."/>
            <person name="Thiergart T."/>
            <person name="Pickel B."/>
            <person name="Atanasova L."/>
            <person name="Karlsson M."/>
            <person name="Huettel B."/>
            <person name="Barry K.W."/>
            <person name="Haridas S."/>
            <person name="Chen C."/>
            <person name="Bauer D."/>
            <person name="Andreopoulos W."/>
            <person name="Pangilinan J."/>
            <person name="LaButti K."/>
            <person name="Riley R."/>
            <person name="Lipzen A."/>
            <person name="Clum A."/>
            <person name="Drula E."/>
            <person name="Henrissat B."/>
            <person name="Kohler A."/>
            <person name="Grigoriev I.V."/>
            <person name="Martin F.M."/>
            <person name="Hacquard S."/>
        </authorList>
    </citation>
    <scope>NUCLEOTIDE SEQUENCE</scope>
    <source>
        <strain evidence="10">FSSC 5 MPI-SDFR-AT-0091</strain>
    </source>
</reference>
<dbReference type="GO" id="GO:0016020">
    <property type="term" value="C:membrane"/>
    <property type="evidence" value="ECO:0007669"/>
    <property type="project" value="UniProtKB-SubCell"/>
</dbReference>
<protein>
    <recommendedName>
        <fullName evidence="9">Major facilitator superfamily (MFS) profile domain-containing protein</fullName>
    </recommendedName>
</protein>
<feature type="transmembrane region" description="Helical" evidence="8">
    <location>
        <begin position="184"/>
        <end position="205"/>
    </location>
</feature>
<feature type="transmembrane region" description="Helical" evidence="8">
    <location>
        <begin position="343"/>
        <end position="361"/>
    </location>
</feature>
<dbReference type="CDD" id="cd12148">
    <property type="entry name" value="fungal_TF_MHR"/>
    <property type="match status" value="1"/>
</dbReference>
<feature type="transmembrane region" description="Helical" evidence="8">
    <location>
        <begin position="125"/>
        <end position="143"/>
    </location>
</feature>
<dbReference type="GO" id="GO:0008270">
    <property type="term" value="F:zinc ion binding"/>
    <property type="evidence" value="ECO:0007669"/>
    <property type="project" value="InterPro"/>
</dbReference>
<dbReference type="NCBIfam" id="TIGR00879">
    <property type="entry name" value="SP"/>
    <property type="match status" value="1"/>
</dbReference>
<feature type="transmembrane region" description="Helical" evidence="8">
    <location>
        <begin position="373"/>
        <end position="392"/>
    </location>
</feature>
<dbReference type="FunFam" id="1.20.1250.20:FF:000217">
    <property type="entry name" value="MFS lactose permease, putative"/>
    <property type="match status" value="1"/>
</dbReference>